<evidence type="ECO:0000256" key="4">
    <source>
        <dbReference type="ARBA" id="ARBA00023186"/>
    </source>
</evidence>
<feature type="domain" description="Ribosome maturation factor RimM PRC barrel" evidence="7">
    <location>
        <begin position="101"/>
        <end position="165"/>
    </location>
</feature>
<gene>
    <name evidence="5 8" type="primary">rimM</name>
    <name evidence="8" type="ORF">WMO37_04175</name>
</gene>
<reference evidence="8" key="1">
    <citation type="submission" date="2024-03" db="EMBL/GenBank/DDBJ databases">
        <title>Human intestinal bacterial collection.</title>
        <authorList>
            <person name="Pauvert C."/>
            <person name="Hitch T.C.A."/>
            <person name="Clavel T."/>
        </authorList>
    </citation>
    <scope>NUCLEOTIDE SEQUENCE [LARGE SCALE GENOMIC DNA]</scope>
    <source>
        <strain evidence="8">CLA-AA-H89B</strain>
    </source>
</reference>
<proteinExistence type="inferred from homology"/>
<evidence type="ECO:0000313" key="9">
    <source>
        <dbReference type="Proteomes" id="UP001546774"/>
    </source>
</evidence>
<comment type="similarity">
    <text evidence="5">Belongs to the RimM family.</text>
</comment>
<comment type="function">
    <text evidence="5">An accessory protein needed during the final step in the assembly of 30S ribosomal subunit, possibly for assembly of the head region. Essential for efficient processing of 16S rRNA. May be needed both before and after RbfA during the maturation of 16S rRNA. It has affinity for free ribosomal 30S subunits but not for 70S ribosomes.</text>
</comment>
<evidence type="ECO:0000256" key="1">
    <source>
        <dbReference type="ARBA" id="ARBA00022490"/>
    </source>
</evidence>
<protein>
    <recommendedName>
        <fullName evidence="5">Ribosome maturation factor RimM</fullName>
    </recommendedName>
</protein>
<dbReference type="SUPFAM" id="SSF50346">
    <property type="entry name" value="PRC-barrel domain"/>
    <property type="match status" value="1"/>
</dbReference>
<dbReference type="PANTHER" id="PTHR33692">
    <property type="entry name" value="RIBOSOME MATURATION FACTOR RIMM"/>
    <property type="match status" value="1"/>
</dbReference>
<evidence type="ECO:0000256" key="3">
    <source>
        <dbReference type="ARBA" id="ARBA00022552"/>
    </source>
</evidence>
<feature type="domain" description="RimM N-terminal" evidence="6">
    <location>
        <begin position="7"/>
        <end position="87"/>
    </location>
</feature>
<accession>A0ABV1H414</accession>
<comment type="caution">
    <text evidence="8">The sequence shown here is derived from an EMBL/GenBank/DDBJ whole genome shotgun (WGS) entry which is preliminary data.</text>
</comment>
<evidence type="ECO:0000259" key="6">
    <source>
        <dbReference type="Pfam" id="PF01782"/>
    </source>
</evidence>
<dbReference type="Gene3D" id="2.30.30.240">
    <property type="entry name" value="PRC-barrel domain"/>
    <property type="match status" value="1"/>
</dbReference>
<dbReference type="InterPro" id="IPR036976">
    <property type="entry name" value="RimM_N_sf"/>
</dbReference>
<dbReference type="EMBL" id="JBBMFS010000002">
    <property type="protein sequence ID" value="MEQ2554215.1"/>
    <property type="molecule type" value="Genomic_DNA"/>
</dbReference>
<comment type="domain">
    <text evidence="5">The PRC barrel domain binds ribosomal protein uS19.</text>
</comment>
<dbReference type="Proteomes" id="UP001546774">
    <property type="component" value="Unassembled WGS sequence"/>
</dbReference>
<dbReference type="InterPro" id="IPR011961">
    <property type="entry name" value="RimM"/>
</dbReference>
<comment type="subcellular location">
    <subcellularLocation>
        <location evidence="5">Cytoplasm</location>
    </subcellularLocation>
</comment>
<dbReference type="InterPro" id="IPR056792">
    <property type="entry name" value="PRC_RimM"/>
</dbReference>
<evidence type="ECO:0000313" key="8">
    <source>
        <dbReference type="EMBL" id="MEQ2554215.1"/>
    </source>
</evidence>
<keyword evidence="1 5" id="KW-0963">Cytoplasm</keyword>
<organism evidence="8 9">
    <name type="scientific">Lachnospira intestinalis</name>
    <dbReference type="NCBI Taxonomy" id="3133158"/>
    <lineage>
        <taxon>Bacteria</taxon>
        <taxon>Bacillati</taxon>
        <taxon>Bacillota</taxon>
        <taxon>Clostridia</taxon>
        <taxon>Lachnospirales</taxon>
        <taxon>Lachnospiraceae</taxon>
        <taxon>Lachnospira</taxon>
    </lineage>
</organism>
<keyword evidence="2 5" id="KW-0690">Ribosome biogenesis</keyword>
<dbReference type="InterPro" id="IPR011033">
    <property type="entry name" value="PRC_barrel-like_sf"/>
</dbReference>
<keyword evidence="9" id="KW-1185">Reference proteome</keyword>
<dbReference type="InterPro" id="IPR009000">
    <property type="entry name" value="Transl_B-barrel_sf"/>
</dbReference>
<evidence type="ECO:0000256" key="5">
    <source>
        <dbReference type="HAMAP-Rule" id="MF_00014"/>
    </source>
</evidence>
<evidence type="ECO:0000259" key="7">
    <source>
        <dbReference type="Pfam" id="PF24986"/>
    </source>
</evidence>
<comment type="subunit">
    <text evidence="5">Binds ribosomal protein uS19.</text>
</comment>
<keyword evidence="3 5" id="KW-0698">rRNA processing</keyword>
<dbReference type="SUPFAM" id="SSF50447">
    <property type="entry name" value="Translation proteins"/>
    <property type="match status" value="1"/>
</dbReference>
<dbReference type="InterPro" id="IPR002676">
    <property type="entry name" value="RimM_N"/>
</dbReference>
<dbReference type="Gene3D" id="2.40.30.60">
    <property type="entry name" value="RimM"/>
    <property type="match status" value="1"/>
</dbReference>
<dbReference type="NCBIfam" id="TIGR02273">
    <property type="entry name" value="16S_RimM"/>
    <property type="match status" value="1"/>
</dbReference>
<dbReference type="PANTHER" id="PTHR33692:SF1">
    <property type="entry name" value="RIBOSOME MATURATION FACTOR RIMM"/>
    <property type="match status" value="1"/>
</dbReference>
<dbReference type="Pfam" id="PF01782">
    <property type="entry name" value="RimM"/>
    <property type="match status" value="1"/>
</dbReference>
<keyword evidence="4 5" id="KW-0143">Chaperone</keyword>
<dbReference type="HAMAP" id="MF_00014">
    <property type="entry name" value="Ribosome_mat_RimM"/>
    <property type="match status" value="1"/>
</dbReference>
<dbReference type="Pfam" id="PF24986">
    <property type="entry name" value="PRC_RimM"/>
    <property type="match status" value="1"/>
</dbReference>
<sequence length="171" mass="19355">MEDLLRVGVITATHGIRGEVKVFPTTDDPQRFKKLKQCVIEGRRENIELEVQSVKFFKQYVIIKFKGYDSINDIEQFVKKDLMVTREHAVKCEPGEYFICDLIGLDVITDTGMNLGKLTEVLETGANNVYEVTTPDGKTVLIPVIDQCILAHDMKEKTVTVHLLPGLLDMN</sequence>
<evidence type="ECO:0000256" key="2">
    <source>
        <dbReference type="ARBA" id="ARBA00022517"/>
    </source>
</evidence>
<name>A0ABV1H414_9FIRM</name>